<dbReference type="InterPro" id="IPR013595">
    <property type="entry name" value="Pept_S33_TAP-like_C"/>
</dbReference>
<feature type="region of interest" description="Disordered" evidence="3">
    <location>
        <begin position="27"/>
        <end position="61"/>
    </location>
</feature>
<protein>
    <submittedName>
        <fullName evidence="7">Alpha/beta hydrolase</fullName>
    </submittedName>
</protein>
<dbReference type="Pfam" id="PF08386">
    <property type="entry name" value="Abhydrolase_4"/>
    <property type="match status" value="1"/>
</dbReference>
<dbReference type="InterPro" id="IPR000073">
    <property type="entry name" value="AB_hydrolase_1"/>
</dbReference>
<feature type="compositionally biased region" description="Low complexity" evidence="3">
    <location>
        <begin position="33"/>
        <end position="61"/>
    </location>
</feature>
<name>A0AAW9ZWJ9_9XANT</name>
<evidence type="ECO:0000313" key="8">
    <source>
        <dbReference type="Proteomes" id="UP000548771"/>
    </source>
</evidence>
<dbReference type="AlphaFoldDB" id="A0AAW9ZWJ9"/>
<dbReference type="InterPro" id="IPR029058">
    <property type="entry name" value="AB_hydrolase_fold"/>
</dbReference>
<comment type="caution">
    <text evidence="7">The sequence shown here is derived from an EMBL/GenBank/DDBJ whole genome shotgun (WGS) entry which is preliminary data.</text>
</comment>
<reference evidence="8" key="1">
    <citation type="journal article" date="2020" name="Syst. Appl. Microbiol.">
        <title>Clarifying the taxonomy of the causal agent of bacterial leaf spot of lettuce through a polyphasic approach reveals that Xanthomonas cynarae Trebaol et al. 2000 emend. Timilsina et al. 2019 is a later heterotypic synonym of Xanthomonas hortorum Vauterin et al. 1995.</title>
        <authorList>
            <person name="Moriniere L."/>
            <person name="Burlet A."/>
            <person name="Rosenthal E.R."/>
            <person name="Nesme X."/>
            <person name="Portier P."/>
            <person name="Bull C.T."/>
            <person name="Lavire C."/>
            <person name="Fischer-Le Saux M."/>
            <person name="Bertolla F."/>
        </authorList>
    </citation>
    <scope>NUCLEOTIDE SEQUENCE [LARGE SCALE GENOMIC DNA]</scope>
    <source>
        <strain evidence="8">CFBP2533</strain>
    </source>
</reference>
<dbReference type="Gene3D" id="3.40.50.1820">
    <property type="entry name" value="alpha/beta hydrolase"/>
    <property type="match status" value="1"/>
</dbReference>
<keyword evidence="4" id="KW-0732">Signal</keyword>
<accession>A0AAW9ZWJ9</accession>
<sequence>MVNMVKQPTVVAALLIAMLAAGCQPANKPAENTPAKDAPAATRAGATAPGSAQTPAANTQTGTAAANRYGALQFVPCTLSSGSAAGNIEAQCASLRVPENPAAPTGRRIDLKIAWLESDAGAGNKPDPVFFIAGGPGQSATEAAAIAAAALREVRKNRDIFLVDQRGTGGSHPMRCETADGKPLQAGMASSPEELKAYAQQCAEGLQRHTDPRYYTTAEAIGDLDAVRAALGAPRIDLIGVSYGTRVAQHYAKRYPAQTRAIVLDGVAPSDLVISGEFARTFEDALILQSEQCRAIAACRARFPTDVRTQLRTVMDRLKTESPEVEYRDLRTNAIKRDRVTADAVIGLAFTFSYAPQSAALLPLVLDEAAAGRYAPLMALSHMDMQINQPMQWSVVCAEDADRYRPAPAHQALLLGEDVPRSVFAACPVWPSGKRAADFTAPLRSQVPALLLSGQLDPVTPPRYADTVLKGLPNGRHLVAPGQGHSVMALGCIPKLMAQFIETTNAGALDTRCVADLNNVPAFTSFNGWEP</sequence>
<feature type="domain" description="Peptidase S33 tripeptidyl aminopeptidase-like C-terminal" evidence="6">
    <location>
        <begin position="424"/>
        <end position="513"/>
    </location>
</feature>
<dbReference type="PANTHER" id="PTHR43798">
    <property type="entry name" value="MONOACYLGLYCEROL LIPASE"/>
    <property type="match status" value="1"/>
</dbReference>
<evidence type="ECO:0000256" key="2">
    <source>
        <dbReference type="ARBA" id="ARBA00022801"/>
    </source>
</evidence>
<dbReference type="Pfam" id="PF00561">
    <property type="entry name" value="Abhydrolase_1"/>
    <property type="match status" value="1"/>
</dbReference>
<dbReference type="GO" id="GO:0016020">
    <property type="term" value="C:membrane"/>
    <property type="evidence" value="ECO:0007669"/>
    <property type="project" value="TreeGrafter"/>
</dbReference>
<evidence type="ECO:0000313" key="7">
    <source>
        <dbReference type="EMBL" id="NMI24383.1"/>
    </source>
</evidence>
<evidence type="ECO:0000256" key="1">
    <source>
        <dbReference type="ARBA" id="ARBA00010088"/>
    </source>
</evidence>
<evidence type="ECO:0000256" key="4">
    <source>
        <dbReference type="SAM" id="SignalP"/>
    </source>
</evidence>
<organism evidence="7 8">
    <name type="scientific">Xanthomonas hortorum pv. pelargonii</name>
    <dbReference type="NCBI Taxonomy" id="453602"/>
    <lineage>
        <taxon>Bacteria</taxon>
        <taxon>Pseudomonadati</taxon>
        <taxon>Pseudomonadota</taxon>
        <taxon>Gammaproteobacteria</taxon>
        <taxon>Lysobacterales</taxon>
        <taxon>Lysobacteraceae</taxon>
        <taxon>Xanthomonas</taxon>
    </lineage>
</organism>
<dbReference type="Proteomes" id="UP000548771">
    <property type="component" value="Unassembled WGS sequence"/>
</dbReference>
<dbReference type="PRINTS" id="PR00793">
    <property type="entry name" value="PROAMNOPTASE"/>
</dbReference>
<dbReference type="EMBL" id="SMDX01000042">
    <property type="protein sequence ID" value="NMI24383.1"/>
    <property type="molecule type" value="Genomic_DNA"/>
</dbReference>
<dbReference type="InterPro" id="IPR050266">
    <property type="entry name" value="AB_hydrolase_sf"/>
</dbReference>
<evidence type="ECO:0000256" key="3">
    <source>
        <dbReference type="SAM" id="MobiDB-lite"/>
    </source>
</evidence>
<keyword evidence="2 7" id="KW-0378">Hydrolase</keyword>
<proteinExistence type="inferred from homology"/>
<dbReference type="PANTHER" id="PTHR43798:SF27">
    <property type="entry name" value="HYDROLASE ALPHA_BETA HYDROLASE FOLD FAMILY"/>
    <property type="match status" value="1"/>
</dbReference>
<comment type="similarity">
    <text evidence="1">Belongs to the peptidase S33 family.</text>
</comment>
<dbReference type="PROSITE" id="PS51257">
    <property type="entry name" value="PROKAR_LIPOPROTEIN"/>
    <property type="match status" value="1"/>
</dbReference>
<gene>
    <name evidence="7" type="ORF">E1J24_21725</name>
</gene>
<dbReference type="GO" id="GO:0008233">
    <property type="term" value="F:peptidase activity"/>
    <property type="evidence" value="ECO:0007669"/>
    <property type="project" value="InterPro"/>
</dbReference>
<feature type="domain" description="AB hydrolase-1" evidence="5">
    <location>
        <begin position="128"/>
        <end position="267"/>
    </location>
</feature>
<feature type="signal peptide" evidence="4">
    <location>
        <begin position="1"/>
        <end position="26"/>
    </location>
</feature>
<evidence type="ECO:0000259" key="6">
    <source>
        <dbReference type="Pfam" id="PF08386"/>
    </source>
</evidence>
<dbReference type="SUPFAM" id="SSF53474">
    <property type="entry name" value="alpha/beta-Hydrolases"/>
    <property type="match status" value="1"/>
</dbReference>
<dbReference type="GO" id="GO:0006508">
    <property type="term" value="P:proteolysis"/>
    <property type="evidence" value="ECO:0007669"/>
    <property type="project" value="InterPro"/>
</dbReference>
<evidence type="ECO:0000259" key="5">
    <source>
        <dbReference type="Pfam" id="PF00561"/>
    </source>
</evidence>
<feature type="chain" id="PRO_5044027187" evidence="4">
    <location>
        <begin position="27"/>
        <end position="531"/>
    </location>
</feature>
<dbReference type="InterPro" id="IPR002410">
    <property type="entry name" value="Peptidase_S33"/>
</dbReference>